<dbReference type="InterPro" id="IPR022719">
    <property type="entry name" value="Motility-assoc_prot_GldM_C"/>
</dbReference>
<protein>
    <submittedName>
        <fullName evidence="6">Gliding motility-associated protein GldM</fullName>
    </submittedName>
</protein>
<dbReference type="InterPro" id="IPR048405">
    <property type="entry name" value="GldM_Ig-like-1"/>
</dbReference>
<evidence type="ECO:0000259" key="4">
    <source>
        <dbReference type="Pfam" id="PF21601"/>
    </source>
</evidence>
<keyword evidence="1" id="KW-0175">Coiled coil</keyword>
<evidence type="ECO:0000313" key="7">
    <source>
        <dbReference type="Proteomes" id="UP000539265"/>
    </source>
</evidence>
<sequence>MAGGKQTPRQRMIGIMYLVLLGLIALNVPDSLLDAFKNITISLDSSSKNVTNGVETTFQTFEATKLKDEPQRAAPILKRAKDAAAVAESLVKYVEYLRALLVKEGGGINPTINDVDARENLDISPRLMITDKRADSLKDKIDQTKAQLFAALNEKERKGVNFSLNTDAPPSSLGVTKTWQDAYFGEGIPLGATLTTLAKIETDTKNAENEVVKRILGEAEKAQVNLDQFNAVAVAPTSYVLVGQPYTADVFLTAYDSKLSPNITVGGSPLTVDAGKGKYAGSTSSVGLHTWSATISFKDNDGKIQTYNTPSQTYMVAAPSATVSPTKMNVLYIGLPNPLSISAPGIAKENLRVTMTGGSISGSNGNYTATVSSIGQATVSVSGELTKGKTSFLGSSIFRVKRIPDPKAQFAGKSGGNTSAANIRAQDRVFAKLEDFEFDAKFNVTRFTLLIAKPRQDVVTLSATGNELTSAMKSFMNNVTPGTTVVFKDIIAVGPDGSQRGLDPIVLSAN</sequence>
<dbReference type="InterPro" id="IPR048406">
    <property type="entry name" value="GldM_Ig-like-2"/>
</dbReference>
<keyword evidence="7" id="KW-1185">Reference proteome</keyword>
<dbReference type="OrthoDB" id="1490890at2"/>
<evidence type="ECO:0000313" key="6">
    <source>
        <dbReference type="EMBL" id="MBB3054969.1"/>
    </source>
</evidence>
<evidence type="ECO:0000259" key="2">
    <source>
        <dbReference type="Pfam" id="PF12080"/>
    </source>
</evidence>
<dbReference type="AlphaFoldDB" id="A0A839SE96"/>
<dbReference type="Pfam" id="PF21602">
    <property type="entry name" value="GldM_3rd"/>
    <property type="match status" value="1"/>
</dbReference>
<feature type="domain" description="Gliding motility-associated protein GldM N-terminal" evidence="3">
    <location>
        <begin position="33"/>
        <end position="217"/>
    </location>
</feature>
<dbReference type="RefSeq" id="WP_096355215.1">
    <property type="nucleotide sequence ID" value="NZ_AP017313.1"/>
</dbReference>
<dbReference type="Pfam" id="PF12080">
    <property type="entry name" value="GldM_4th"/>
    <property type="match status" value="1"/>
</dbReference>
<dbReference type="InterPro" id="IPR022720">
    <property type="entry name" value="Motility-assoc_prot_GldM_N"/>
</dbReference>
<evidence type="ECO:0000259" key="3">
    <source>
        <dbReference type="Pfam" id="PF12081"/>
    </source>
</evidence>
<reference evidence="6" key="1">
    <citation type="submission" date="2020-08" db="EMBL/GenBank/DDBJ databases">
        <title>Genomic Encyclopedia of Type Strains, Phase III (KMG-III): the genomes of soil and plant-associated and newly described type strains.</title>
        <authorList>
            <person name="Whitman W."/>
        </authorList>
    </citation>
    <scope>NUCLEOTIDE SEQUENCE [LARGE SCALE GENOMIC DNA]</scope>
    <source>
        <strain evidence="6">CECT 8628</strain>
    </source>
</reference>
<dbReference type="InterPro" id="IPR019859">
    <property type="entry name" value="Motility-assoc_prot_GldM"/>
</dbReference>
<proteinExistence type="predicted"/>
<dbReference type="Pfam" id="PF12081">
    <property type="entry name" value="GldM_1st"/>
    <property type="match status" value="1"/>
</dbReference>
<evidence type="ECO:0000256" key="1">
    <source>
        <dbReference type="SAM" id="Coils"/>
    </source>
</evidence>
<dbReference type="Proteomes" id="UP000539265">
    <property type="component" value="Unassembled WGS sequence"/>
</dbReference>
<accession>A0A839SE96</accession>
<feature type="domain" description="Gliding motility-associated protein GldM first immunoglobulin-like" evidence="4">
    <location>
        <begin position="221"/>
        <end position="317"/>
    </location>
</feature>
<dbReference type="Pfam" id="PF21601">
    <property type="entry name" value="GldM_2nd"/>
    <property type="match status" value="1"/>
</dbReference>
<comment type="caution">
    <text evidence="6">The sequence shown here is derived from an EMBL/GenBank/DDBJ whole genome shotgun (WGS) entry which is preliminary data.</text>
</comment>
<organism evidence="6 7">
    <name type="scientific">Mucilaginibacter gotjawali</name>
    <dbReference type="NCBI Taxonomy" id="1550579"/>
    <lineage>
        <taxon>Bacteria</taxon>
        <taxon>Pseudomonadati</taxon>
        <taxon>Bacteroidota</taxon>
        <taxon>Sphingobacteriia</taxon>
        <taxon>Sphingobacteriales</taxon>
        <taxon>Sphingobacteriaceae</taxon>
        <taxon>Mucilaginibacter</taxon>
    </lineage>
</organism>
<feature type="domain" description="Gliding motility-associated protein GldM C-terminal" evidence="2">
    <location>
        <begin position="404"/>
        <end position="506"/>
    </location>
</feature>
<feature type="coiled-coil region" evidence="1">
    <location>
        <begin position="127"/>
        <end position="154"/>
    </location>
</feature>
<gene>
    <name evidence="6" type="ORF">FHS11_001386</name>
</gene>
<dbReference type="EMBL" id="JACHWX010000003">
    <property type="protein sequence ID" value="MBB3054969.1"/>
    <property type="molecule type" value="Genomic_DNA"/>
</dbReference>
<evidence type="ECO:0000259" key="5">
    <source>
        <dbReference type="Pfam" id="PF21602"/>
    </source>
</evidence>
<name>A0A839SE96_9SPHI</name>
<dbReference type="NCBIfam" id="TIGR03517">
    <property type="entry name" value="GldM_gliding"/>
    <property type="match status" value="1"/>
</dbReference>
<feature type="domain" description="Gliding motility-associated protein GldM second immunoglobulin-like" evidence="5">
    <location>
        <begin position="320"/>
        <end position="401"/>
    </location>
</feature>